<sequence length="381" mass="43568">MIMPLDHSPSTSRGLAQFQKREIMGVLFETTERYQQLQPVGMGVTGLVCSAGDQIGHQTVAVKKLPEPFKTANIAKHMYREIKLLKHLQHENIIHLKDIFISPSEEIYLITDLMATDLHTLLNTKRMDNQFTEYFLYQIMRGLKYVHSAGVVHRDLKPGNILVNENCDLKICDFGLARMQEKDMTGYVATRYYRAPEIMLTWRQYDEKVDIWSVGCILAEMLTGKPLFPGKNHVHQFCIITEVLGSPPEHVVKNISSPNTLKFIESLPERPRKSFSSIIPDGNKKATDLLDKLLRYDPQERMSAVDALQSPYLATYHDPEDEPVAPLSFDWSVLEADLPTDTWKEIMYSEVLAYHEHSPGMKERNDGSFHLSEPFDGMDLG</sequence>
<dbReference type="FunFam" id="3.30.200.20:FF:000046">
    <property type="entry name" value="Mitogen-activated protein kinase"/>
    <property type="match status" value="1"/>
</dbReference>
<protein>
    <recommendedName>
        <fullName evidence="10">Mitogen-activated protein kinase</fullName>
        <ecNumber evidence="10">2.7.11.24</ecNumber>
    </recommendedName>
</protein>
<evidence type="ECO:0000256" key="3">
    <source>
        <dbReference type="ARBA" id="ARBA00022679"/>
    </source>
</evidence>
<evidence type="ECO:0000259" key="11">
    <source>
        <dbReference type="PROSITE" id="PS50011"/>
    </source>
</evidence>
<dbReference type="PROSITE" id="PS00107">
    <property type="entry name" value="PROTEIN_KINASE_ATP"/>
    <property type="match status" value="1"/>
</dbReference>
<reference evidence="12" key="2">
    <citation type="journal article" date="2023" name="IMA Fungus">
        <title>Comparative genomic study of the Penicillium genus elucidates a diverse pangenome and 15 lateral gene transfer events.</title>
        <authorList>
            <person name="Petersen C."/>
            <person name="Sorensen T."/>
            <person name="Nielsen M.R."/>
            <person name="Sondergaard T.E."/>
            <person name="Sorensen J.L."/>
            <person name="Fitzpatrick D.A."/>
            <person name="Frisvad J.C."/>
            <person name="Nielsen K.L."/>
        </authorList>
    </citation>
    <scope>NUCLEOTIDE SEQUENCE</scope>
    <source>
        <strain evidence="12">IBT 30728</strain>
    </source>
</reference>
<dbReference type="PROSITE" id="PS01351">
    <property type="entry name" value="MAPK"/>
    <property type="match status" value="1"/>
</dbReference>
<keyword evidence="5 10" id="KW-0418">Kinase</keyword>
<accession>A0A9W9X1S8</accession>
<keyword evidence="3 10" id="KW-0808">Transferase</keyword>
<dbReference type="RefSeq" id="XP_056788223.1">
    <property type="nucleotide sequence ID" value="XM_056936288.1"/>
</dbReference>
<evidence type="ECO:0000256" key="9">
    <source>
        <dbReference type="RuleBase" id="RU000304"/>
    </source>
</evidence>
<name>A0A9W9X1S8_9EURO</name>
<dbReference type="FunFam" id="1.10.510.10:FF:000049">
    <property type="entry name" value="Mitogen-activated protein kinase"/>
    <property type="match status" value="1"/>
</dbReference>
<evidence type="ECO:0000256" key="4">
    <source>
        <dbReference type="ARBA" id="ARBA00022741"/>
    </source>
</evidence>
<dbReference type="PANTHER" id="PTHR24055">
    <property type="entry name" value="MITOGEN-ACTIVATED PROTEIN KINASE"/>
    <property type="match status" value="1"/>
</dbReference>
<comment type="activity regulation">
    <text evidence="10">Activated by threonine and tyrosine phosphorylation.</text>
</comment>
<evidence type="ECO:0000256" key="5">
    <source>
        <dbReference type="ARBA" id="ARBA00022777"/>
    </source>
</evidence>
<dbReference type="InterPro" id="IPR003527">
    <property type="entry name" value="MAP_kinase_CS"/>
</dbReference>
<dbReference type="GeneID" id="81626537"/>
<feature type="binding site" evidence="8">
    <location>
        <position position="64"/>
    </location>
    <ligand>
        <name>ATP</name>
        <dbReference type="ChEBI" id="CHEBI:30616"/>
    </ligand>
</feature>
<dbReference type="GO" id="GO:0004707">
    <property type="term" value="F:MAP kinase activity"/>
    <property type="evidence" value="ECO:0007669"/>
    <property type="project" value="UniProtKB-EC"/>
</dbReference>
<dbReference type="SUPFAM" id="SSF56112">
    <property type="entry name" value="Protein kinase-like (PK-like)"/>
    <property type="match status" value="1"/>
</dbReference>
<evidence type="ECO:0000256" key="10">
    <source>
        <dbReference type="RuleBase" id="RU361165"/>
    </source>
</evidence>
<keyword evidence="4 8" id="KW-0547">Nucleotide-binding</keyword>
<evidence type="ECO:0000313" key="13">
    <source>
        <dbReference type="Proteomes" id="UP001148312"/>
    </source>
</evidence>
<dbReference type="GO" id="GO:0005524">
    <property type="term" value="F:ATP binding"/>
    <property type="evidence" value="ECO:0007669"/>
    <property type="project" value="UniProtKB-UniRule"/>
</dbReference>
<dbReference type="PROSITE" id="PS50011">
    <property type="entry name" value="PROTEIN_KINASE_DOM"/>
    <property type="match status" value="1"/>
</dbReference>
<dbReference type="InterPro" id="IPR017441">
    <property type="entry name" value="Protein_kinase_ATP_BS"/>
</dbReference>
<evidence type="ECO:0000256" key="6">
    <source>
        <dbReference type="ARBA" id="ARBA00022840"/>
    </source>
</evidence>
<gene>
    <name evidence="12" type="ORF">N7539_006687</name>
</gene>
<evidence type="ECO:0000313" key="12">
    <source>
        <dbReference type="EMBL" id="KAJ5480793.1"/>
    </source>
</evidence>
<feature type="domain" description="Protein kinase" evidence="11">
    <location>
        <begin position="34"/>
        <end position="313"/>
    </location>
</feature>
<dbReference type="Pfam" id="PF00069">
    <property type="entry name" value="Pkinase"/>
    <property type="match status" value="1"/>
</dbReference>
<dbReference type="Proteomes" id="UP001148312">
    <property type="component" value="Unassembled WGS sequence"/>
</dbReference>
<dbReference type="EC" id="2.7.11.24" evidence="10"/>
<keyword evidence="2 9" id="KW-0723">Serine/threonine-protein kinase</keyword>
<dbReference type="Gene3D" id="3.30.200.20">
    <property type="entry name" value="Phosphorylase Kinase, domain 1"/>
    <property type="match status" value="1"/>
</dbReference>
<keyword evidence="13" id="KW-1185">Reference proteome</keyword>
<dbReference type="InterPro" id="IPR000719">
    <property type="entry name" value="Prot_kinase_dom"/>
</dbReference>
<dbReference type="Gene3D" id="1.10.510.10">
    <property type="entry name" value="Transferase(Phosphotransferase) domain 1"/>
    <property type="match status" value="1"/>
</dbReference>
<dbReference type="AlphaFoldDB" id="A0A9W9X1S8"/>
<keyword evidence="6 8" id="KW-0067">ATP-binding</keyword>
<proteinExistence type="inferred from homology"/>
<dbReference type="InterPro" id="IPR008271">
    <property type="entry name" value="Ser/Thr_kinase_AS"/>
</dbReference>
<evidence type="ECO:0000256" key="7">
    <source>
        <dbReference type="ARBA" id="ARBA00061056"/>
    </source>
</evidence>
<dbReference type="SMART" id="SM00220">
    <property type="entry name" value="S_TKc"/>
    <property type="match status" value="1"/>
</dbReference>
<reference evidence="12" key="1">
    <citation type="submission" date="2022-12" db="EMBL/GenBank/DDBJ databases">
        <authorList>
            <person name="Petersen C."/>
        </authorList>
    </citation>
    <scope>NUCLEOTIDE SEQUENCE</scope>
    <source>
        <strain evidence="12">IBT 30728</strain>
    </source>
</reference>
<organism evidence="12 13">
    <name type="scientific">Penicillium diatomitis</name>
    <dbReference type="NCBI Taxonomy" id="2819901"/>
    <lineage>
        <taxon>Eukaryota</taxon>
        <taxon>Fungi</taxon>
        <taxon>Dikarya</taxon>
        <taxon>Ascomycota</taxon>
        <taxon>Pezizomycotina</taxon>
        <taxon>Eurotiomycetes</taxon>
        <taxon>Eurotiomycetidae</taxon>
        <taxon>Eurotiales</taxon>
        <taxon>Aspergillaceae</taxon>
        <taxon>Penicillium</taxon>
    </lineage>
</organism>
<dbReference type="PROSITE" id="PS00108">
    <property type="entry name" value="PROTEIN_KINASE_ST"/>
    <property type="match status" value="1"/>
</dbReference>
<comment type="catalytic activity">
    <reaction evidence="10">
        <text>L-threonyl-[protein] + ATP = O-phospho-L-threonyl-[protein] + ADP + H(+)</text>
        <dbReference type="Rhea" id="RHEA:46608"/>
        <dbReference type="Rhea" id="RHEA-COMP:11060"/>
        <dbReference type="Rhea" id="RHEA-COMP:11605"/>
        <dbReference type="ChEBI" id="CHEBI:15378"/>
        <dbReference type="ChEBI" id="CHEBI:30013"/>
        <dbReference type="ChEBI" id="CHEBI:30616"/>
        <dbReference type="ChEBI" id="CHEBI:61977"/>
        <dbReference type="ChEBI" id="CHEBI:456216"/>
        <dbReference type="EC" id="2.7.11.24"/>
    </reaction>
</comment>
<comment type="cofactor">
    <cofactor evidence="1 10">
        <name>Mg(2+)</name>
        <dbReference type="ChEBI" id="CHEBI:18420"/>
    </cofactor>
</comment>
<dbReference type="EMBL" id="JAPWDQ010000009">
    <property type="protein sequence ID" value="KAJ5480793.1"/>
    <property type="molecule type" value="Genomic_DNA"/>
</dbReference>
<keyword evidence="10" id="KW-0460">Magnesium</keyword>
<evidence type="ECO:0000256" key="8">
    <source>
        <dbReference type="PROSITE-ProRule" id="PRU10141"/>
    </source>
</evidence>
<dbReference type="InterPro" id="IPR011009">
    <property type="entry name" value="Kinase-like_dom_sf"/>
</dbReference>
<evidence type="ECO:0000256" key="2">
    <source>
        <dbReference type="ARBA" id="ARBA00022527"/>
    </source>
</evidence>
<comment type="similarity">
    <text evidence="7 10">Belongs to the protein kinase superfamily. Ser/Thr protein kinase family. MAP kinase subfamily.</text>
</comment>
<dbReference type="InterPro" id="IPR050117">
    <property type="entry name" value="MAPK"/>
</dbReference>
<evidence type="ECO:0000256" key="1">
    <source>
        <dbReference type="ARBA" id="ARBA00001946"/>
    </source>
</evidence>
<comment type="caution">
    <text evidence="12">The sequence shown here is derived from an EMBL/GenBank/DDBJ whole genome shotgun (WGS) entry which is preliminary data.</text>
</comment>